<gene>
    <name evidence="2" type="ORF">AB3G34_00790</name>
</gene>
<evidence type="ECO:0000313" key="2">
    <source>
        <dbReference type="EMBL" id="XDU95671.1"/>
    </source>
</evidence>
<sequence length="359" mass="41987">MKKKILYIIATQYDNMGDLLINKCLIDELANYGNVYLDTKKVPADFKKILLEHPNTFELSAISNFSFKGKGLLLVPFIKHNKYSHLFKSPGPFGGAKTVNDKIRYLIFYYLFFIMKRKGAESYLIGNDLIVKSKFDAWVFRKFSFVLERMFVRSKKNVEIFKELQISNVGYVPDLCFLMNSEDKSSEKNKVGVSFRDLENGVLHEKIVKSIKEMIVFYSNKSYQIEFFYQVERDCLYNENLYNLFKEMPNVSFRKGALTWEQRDFYKDVDAVLSNRLHVLLLAQSYNSIPMALIDDNAKTIKIKDIYESIGLEDFIYSDLSSNQIKFIYSSKVNLKSRIIDVNQAQKVIFKNQLESIFK</sequence>
<keyword evidence="2" id="KW-0808">Transferase</keyword>
<dbReference type="RefSeq" id="WP_369753137.1">
    <property type="nucleotide sequence ID" value="NZ_CP165625.1"/>
</dbReference>
<reference evidence="2" key="1">
    <citation type="submission" date="2024-07" db="EMBL/GenBank/DDBJ databases">
        <authorList>
            <person name="Biller S.J."/>
        </authorList>
    </citation>
    <scope>NUCLEOTIDE SEQUENCE</scope>
    <source>
        <strain evidence="2">WC2409</strain>
    </source>
</reference>
<dbReference type="Pfam" id="PF04230">
    <property type="entry name" value="PS_pyruv_trans"/>
    <property type="match status" value="1"/>
</dbReference>
<dbReference type="AlphaFoldDB" id="A0AB39W478"/>
<evidence type="ECO:0000259" key="1">
    <source>
        <dbReference type="Pfam" id="PF04230"/>
    </source>
</evidence>
<dbReference type="EMBL" id="CP165625">
    <property type="protein sequence ID" value="XDU95671.1"/>
    <property type="molecule type" value="Genomic_DNA"/>
</dbReference>
<protein>
    <submittedName>
        <fullName evidence="2">Polysaccharide pyruvyl transferase family protein</fullName>
    </submittedName>
</protein>
<dbReference type="GO" id="GO:0016740">
    <property type="term" value="F:transferase activity"/>
    <property type="evidence" value="ECO:0007669"/>
    <property type="project" value="UniProtKB-KW"/>
</dbReference>
<dbReference type="InterPro" id="IPR007345">
    <property type="entry name" value="Polysacch_pyruvyl_Trfase"/>
</dbReference>
<feature type="domain" description="Polysaccharide pyruvyl transferase" evidence="1">
    <location>
        <begin position="15"/>
        <end position="283"/>
    </location>
</feature>
<accession>A0AB39W478</accession>
<name>A0AB39W478_9FLAO</name>
<proteinExistence type="predicted"/>
<organism evidence="2">
    <name type="scientific">Flavobacterium sp. WC2409</name>
    <dbReference type="NCBI Taxonomy" id="3234139"/>
    <lineage>
        <taxon>Bacteria</taxon>
        <taxon>Pseudomonadati</taxon>
        <taxon>Bacteroidota</taxon>
        <taxon>Flavobacteriia</taxon>
        <taxon>Flavobacteriales</taxon>
        <taxon>Flavobacteriaceae</taxon>
        <taxon>Flavobacterium</taxon>
    </lineage>
</organism>